<dbReference type="GO" id="GO:0016433">
    <property type="term" value="F:rRNA (adenine) methyltransferase activity"/>
    <property type="evidence" value="ECO:0007669"/>
    <property type="project" value="UniProtKB-UniRule"/>
</dbReference>
<proteinExistence type="inferred from homology"/>
<gene>
    <name evidence="6" type="ORF">HMPREF1541_04987</name>
</gene>
<comment type="similarity">
    <text evidence="4">Belongs to the BMT2 family.</text>
</comment>
<sequence>MPKPKTGPQRLKLLSHSRPPLANAATSSTTQSSRATRGTIRNYHTVQKRLAHALANGDDALAESLQSQLSASGGLQAYQAASTIGQSAQRGGDTSKVLVEWLSPSALTSERSAESDHHHDSETAKQRPLRILEVGALSTTNAINVPGETVVRRIDLRSTAPGIEQQDFMTLPIDGAPWRGSERYDVLSLSLVVNFVGNPRERGRMLERTTEFLQSGQEEGSQQRRQKKLLPALFLVLPLPCVDNSRYLNEERLTAILQSLGYEELHVKRSSKLYYSLWRYDANRHHVQQQRKVVFKKEELRSGRDRNNFCITTG</sequence>
<evidence type="ECO:0000256" key="5">
    <source>
        <dbReference type="SAM" id="MobiDB-lite"/>
    </source>
</evidence>
<dbReference type="Proteomes" id="UP000030752">
    <property type="component" value="Unassembled WGS sequence"/>
</dbReference>
<comment type="subcellular location">
    <subcellularLocation>
        <location evidence="4">Nucleus</location>
        <location evidence="4">Nucleolus</location>
    </subcellularLocation>
</comment>
<evidence type="ECO:0000256" key="4">
    <source>
        <dbReference type="HAMAP-Rule" id="MF_03044"/>
    </source>
</evidence>
<evidence type="ECO:0000256" key="1">
    <source>
        <dbReference type="ARBA" id="ARBA00022603"/>
    </source>
</evidence>
<dbReference type="GO" id="GO:0005730">
    <property type="term" value="C:nucleolus"/>
    <property type="evidence" value="ECO:0007669"/>
    <property type="project" value="UniProtKB-SubCell"/>
</dbReference>
<dbReference type="EC" id="2.1.1.-" evidence="4"/>
<dbReference type="STRING" id="1220924.W2RY39"/>
<reference evidence="6 7" key="1">
    <citation type="submission" date="2013-03" db="EMBL/GenBank/DDBJ databases">
        <title>The Genome Sequence of Phialophora europaea CBS 101466.</title>
        <authorList>
            <consortium name="The Broad Institute Genomics Platform"/>
            <person name="Cuomo C."/>
            <person name="de Hoog S."/>
            <person name="Gorbushina A."/>
            <person name="Walker B."/>
            <person name="Young S.K."/>
            <person name="Zeng Q."/>
            <person name="Gargeya S."/>
            <person name="Fitzgerald M."/>
            <person name="Haas B."/>
            <person name="Abouelleil A."/>
            <person name="Allen A.W."/>
            <person name="Alvarado L."/>
            <person name="Arachchi H.M."/>
            <person name="Berlin A.M."/>
            <person name="Chapman S.B."/>
            <person name="Gainer-Dewar J."/>
            <person name="Goldberg J."/>
            <person name="Griggs A."/>
            <person name="Gujja S."/>
            <person name="Hansen M."/>
            <person name="Howarth C."/>
            <person name="Imamovic A."/>
            <person name="Ireland A."/>
            <person name="Larimer J."/>
            <person name="McCowan C."/>
            <person name="Murphy C."/>
            <person name="Pearson M."/>
            <person name="Poon T.W."/>
            <person name="Priest M."/>
            <person name="Roberts A."/>
            <person name="Saif S."/>
            <person name="Shea T."/>
            <person name="Sisk P."/>
            <person name="Sykes S."/>
            <person name="Wortman J."/>
            <person name="Nusbaum C."/>
            <person name="Birren B."/>
        </authorList>
    </citation>
    <scope>NUCLEOTIDE SEQUENCE [LARGE SCALE GENOMIC DNA]</scope>
    <source>
        <strain evidence="6 7">CBS 101466</strain>
    </source>
</reference>
<keyword evidence="1 4" id="KW-0489">Methyltransferase</keyword>
<dbReference type="Pfam" id="PF11968">
    <property type="entry name" value="Bmt2"/>
    <property type="match status" value="1"/>
</dbReference>
<feature type="binding site" evidence="4">
    <location>
        <position position="135"/>
    </location>
    <ligand>
        <name>S-adenosyl-L-methionine</name>
        <dbReference type="ChEBI" id="CHEBI:59789"/>
    </ligand>
</feature>
<organism evidence="6 7">
    <name type="scientific">Cyphellophora europaea (strain CBS 101466)</name>
    <name type="common">Phialophora europaea</name>
    <dbReference type="NCBI Taxonomy" id="1220924"/>
    <lineage>
        <taxon>Eukaryota</taxon>
        <taxon>Fungi</taxon>
        <taxon>Dikarya</taxon>
        <taxon>Ascomycota</taxon>
        <taxon>Pezizomycotina</taxon>
        <taxon>Eurotiomycetes</taxon>
        <taxon>Chaetothyriomycetidae</taxon>
        <taxon>Chaetothyriales</taxon>
        <taxon>Cyphellophoraceae</taxon>
        <taxon>Cyphellophora</taxon>
    </lineage>
</organism>
<dbReference type="OrthoDB" id="5954793at2759"/>
<dbReference type="EMBL" id="KB822720">
    <property type="protein sequence ID" value="ETN40708.1"/>
    <property type="molecule type" value="Genomic_DNA"/>
</dbReference>
<feature type="region of interest" description="Disordered" evidence="5">
    <location>
        <begin position="1"/>
        <end position="39"/>
    </location>
</feature>
<dbReference type="FunCoup" id="W2RY39">
    <property type="interactions" value="87"/>
</dbReference>
<dbReference type="HOGENOM" id="CLU_041583_1_0_1"/>
<feature type="compositionally biased region" description="Basic and acidic residues" evidence="5">
    <location>
        <begin position="111"/>
        <end position="125"/>
    </location>
</feature>
<dbReference type="eggNOG" id="ENOG502R82D">
    <property type="taxonomic scope" value="Eukaryota"/>
</dbReference>
<dbReference type="GeneID" id="19972326"/>
<evidence type="ECO:0000256" key="3">
    <source>
        <dbReference type="ARBA" id="ARBA00022691"/>
    </source>
</evidence>
<keyword evidence="4" id="KW-0539">Nucleus</keyword>
<dbReference type="InterPro" id="IPR021867">
    <property type="entry name" value="Bmt2/SAMTOR"/>
</dbReference>
<feature type="binding site" evidence="4">
    <location>
        <position position="155"/>
    </location>
    <ligand>
        <name>S-adenosyl-L-methionine</name>
        <dbReference type="ChEBI" id="CHEBI:59789"/>
    </ligand>
</feature>
<feature type="compositionally biased region" description="Low complexity" evidence="5">
    <location>
        <begin position="22"/>
        <end position="36"/>
    </location>
</feature>
<name>W2RY39_CYPE1</name>
<evidence type="ECO:0000313" key="7">
    <source>
        <dbReference type="Proteomes" id="UP000030752"/>
    </source>
</evidence>
<dbReference type="InParanoid" id="W2RY39"/>
<keyword evidence="7" id="KW-1185">Reference proteome</keyword>
<comment type="function">
    <text evidence="4">S-adenosyl-L-methionine-dependent methyltransferase that specifically methylates the N(1) position of an adenine present in helix 65 in 25S rRNA.</text>
</comment>
<dbReference type="AlphaFoldDB" id="W2RY39"/>
<dbReference type="RefSeq" id="XP_008717551.1">
    <property type="nucleotide sequence ID" value="XM_008719329.1"/>
</dbReference>
<dbReference type="VEuPathDB" id="FungiDB:HMPREF1541_04987"/>
<evidence type="ECO:0000256" key="2">
    <source>
        <dbReference type="ARBA" id="ARBA00022679"/>
    </source>
</evidence>
<accession>W2RY39</accession>
<feature type="region of interest" description="Disordered" evidence="5">
    <location>
        <begin position="108"/>
        <end position="127"/>
    </location>
</feature>
<dbReference type="PANTHER" id="PTHR21008">
    <property type="entry name" value="S-ADENOSYLMETHIONINE SENSOR UPSTREAM OF MTORC1-RELATED"/>
    <property type="match status" value="1"/>
</dbReference>
<dbReference type="PANTHER" id="PTHR21008:SF1">
    <property type="entry name" value="25S RRNA (ADENINE(2142)-N(1))-METHYLTRANSFERASE"/>
    <property type="match status" value="1"/>
</dbReference>
<keyword evidence="2 4" id="KW-0808">Transferase</keyword>
<protein>
    <recommendedName>
        <fullName evidence="4">25S rRNA adenine-N(1) methyltransferase</fullName>
        <ecNumber evidence="4">2.1.1.-</ecNumber>
    </recommendedName>
</protein>
<keyword evidence="3 4" id="KW-0949">S-adenosyl-L-methionine</keyword>
<evidence type="ECO:0000313" key="6">
    <source>
        <dbReference type="EMBL" id="ETN40708.1"/>
    </source>
</evidence>
<dbReference type="HAMAP" id="MF_03044">
    <property type="entry name" value="BMT2"/>
    <property type="match status" value="1"/>
</dbReference>